<organism evidence="1 2">
    <name type="scientific">Zizania palustris</name>
    <name type="common">Northern wild rice</name>
    <dbReference type="NCBI Taxonomy" id="103762"/>
    <lineage>
        <taxon>Eukaryota</taxon>
        <taxon>Viridiplantae</taxon>
        <taxon>Streptophyta</taxon>
        <taxon>Embryophyta</taxon>
        <taxon>Tracheophyta</taxon>
        <taxon>Spermatophyta</taxon>
        <taxon>Magnoliopsida</taxon>
        <taxon>Liliopsida</taxon>
        <taxon>Poales</taxon>
        <taxon>Poaceae</taxon>
        <taxon>BOP clade</taxon>
        <taxon>Oryzoideae</taxon>
        <taxon>Oryzeae</taxon>
        <taxon>Zizaniinae</taxon>
        <taxon>Zizania</taxon>
    </lineage>
</organism>
<gene>
    <name evidence="1" type="ORF">GUJ93_ZPchr0458g22838</name>
</gene>
<sequence>MAAATDASSHFAIPPLSPTAASVVHRCARITGVPVEQLLRRFEPEKGNQPLGYARSLVEYCSYIALRVETRRHDHLGDCEFHSLTYDMMLAWEAPDEETDAKLQTTPINILHGGNDEEEDGGSMFCLSPTQMAIQVDGRRTVGPDAFAKIIPACPAMAHAITVRNLFDALTNSTGGRLHFLIYHKYLKSLDKVLGSAKAYIKWTQSSSP</sequence>
<dbReference type="PANTHER" id="PTHR31860:SF19">
    <property type="entry name" value="OS04G0677400 PROTEIN"/>
    <property type="match status" value="1"/>
</dbReference>
<evidence type="ECO:0000313" key="1">
    <source>
        <dbReference type="EMBL" id="KAG8043930.1"/>
    </source>
</evidence>
<evidence type="ECO:0000313" key="2">
    <source>
        <dbReference type="Proteomes" id="UP000729402"/>
    </source>
</evidence>
<proteinExistence type="predicted"/>
<accession>A0A8J5REJ1</accession>
<dbReference type="PANTHER" id="PTHR31860">
    <property type="entry name" value="HEAT-INDUCIBLE TRANSCRIPTION REPRESSOR (DUF639)-RELATED"/>
    <property type="match status" value="1"/>
</dbReference>
<protein>
    <submittedName>
        <fullName evidence="1">Uncharacterized protein</fullName>
    </submittedName>
</protein>
<dbReference type="EMBL" id="JAAALK010000953">
    <property type="protein sequence ID" value="KAG8043930.1"/>
    <property type="molecule type" value="Genomic_DNA"/>
</dbReference>
<reference evidence="1" key="2">
    <citation type="submission" date="2021-02" db="EMBL/GenBank/DDBJ databases">
        <authorList>
            <person name="Kimball J.A."/>
            <person name="Haas M.W."/>
            <person name="Macchietto M."/>
            <person name="Kono T."/>
            <person name="Duquette J."/>
            <person name="Shao M."/>
        </authorList>
    </citation>
    <scope>NUCLEOTIDE SEQUENCE</scope>
    <source>
        <tissue evidence="1">Fresh leaf tissue</tissue>
    </source>
</reference>
<reference evidence="1" key="1">
    <citation type="journal article" date="2021" name="bioRxiv">
        <title>Whole Genome Assembly and Annotation of Northern Wild Rice, Zizania palustris L., Supports a Whole Genome Duplication in the Zizania Genus.</title>
        <authorList>
            <person name="Haas M."/>
            <person name="Kono T."/>
            <person name="Macchietto M."/>
            <person name="Millas R."/>
            <person name="McGilp L."/>
            <person name="Shao M."/>
            <person name="Duquette J."/>
            <person name="Hirsch C.N."/>
            <person name="Kimball J."/>
        </authorList>
    </citation>
    <scope>NUCLEOTIDE SEQUENCE</scope>
    <source>
        <tissue evidence="1">Fresh leaf tissue</tissue>
    </source>
</reference>
<keyword evidence="2" id="KW-1185">Reference proteome</keyword>
<dbReference type="OrthoDB" id="1658856at2759"/>
<dbReference type="Proteomes" id="UP000729402">
    <property type="component" value="Unassembled WGS sequence"/>
</dbReference>
<name>A0A8J5REJ1_ZIZPA</name>
<dbReference type="AlphaFoldDB" id="A0A8J5REJ1"/>
<comment type="caution">
    <text evidence="1">The sequence shown here is derived from an EMBL/GenBank/DDBJ whole genome shotgun (WGS) entry which is preliminary data.</text>
</comment>